<evidence type="ECO:0000313" key="2">
    <source>
        <dbReference type="Proteomes" id="UP001054945"/>
    </source>
</evidence>
<accession>A0AAV4PPT9</accession>
<dbReference type="AlphaFoldDB" id="A0AAV4PPT9"/>
<proteinExistence type="predicted"/>
<gene>
    <name evidence="1" type="ORF">CEXT_549241</name>
</gene>
<dbReference type="EMBL" id="BPLR01005044">
    <property type="protein sequence ID" value="GIX99427.1"/>
    <property type="molecule type" value="Genomic_DNA"/>
</dbReference>
<keyword evidence="2" id="KW-1185">Reference proteome</keyword>
<organism evidence="1 2">
    <name type="scientific">Caerostris extrusa</name>
    <name type="common">Bark spider</name>
    <name type="synonym">Caerostris bankana</name>
    <dbReference type="NCBI Taxonomy" id="172846"/>
    <lineage>
        <taxon>Eukaryota</taxon>
        <taxon>Metazoa</taxon>
        <taxon>Ecdysozoa</taxon>
        <taxon>Arthropoda</taxon>
        <taxon>Chelicerata</taxon>
        <taxon>Arachnida</taxon>
        <taxon>Araneae</taxon>
        <taxon>Araneomorphae</taxon>
        <taxon>Entelegynae</taxon>
        <taxon>Araneoidea</taxon>
        <taxon>Araneidae</taxon>
        <taxon>Caerostris</taxon>
    </lineage>
</organism>
<evidence type="ECO:0000313" key="1">
    <source>
        <dbReference type="EMBL" id="GIX99427.1"/>
    </source>
</evidence>
<dbReference type="Proteomes" id="UP001054945">
    <property type="component" value="Unassembled WGS sequence"/>
</dbReference>
<protein>
    <submittedName>
        <fullName evidence="1">Uncharacterized protein</fullName>
    </submittedName>
</protein>
<sequence>METLFLRSVTFRWRLTETIYFIFVLMRFSDEGNILQFMTTNRNHETLPDKYKQDPRGRIQYSSRPKGLKLVNVYKDGKGVFLNHANKEVSGASLESRGDPDASTVAAATTSSFFNVAVTVMCAI</sequence>
<reference evidence="1 2" key="1">
    <citation type="submission" date="2021-06" db="EMBL/GenBank/DDBJ databases">
        <title>Caerostris extrusa draft genome.</title>
        <authorList>
            <person name="Kono N."/>
            <person name="Arakawa K."/>
        </authorList>
    </citation>
    <scope>NUCLEOTIDE SEQUENCE [LARGE SCALE GENOMIC DNA]</scope>
</reference>
<comment type="caution">
    <text evidence="1">The sequence shown here is derived from an EMBL/GenBank/DDBJ whole genome shotgun (WGS) entry which is preliminary data.</text>
</comment>
<name>A0AAV4PPT9_CAEEX</name>